<keyword evidence="2" id="KW-1185">Reference proteome</keyword>
<protein>
    <submittedName>
        <fullName evidence="1">Uncharacterized protein</fullName>
    </submittedName>
</protein>
<name>A0ABW6AZY1_9SPHI</name>
<gene>
    <name evidence="1" type="ORF">ACFS6J_13405</name>
</gene>
<evidence type="ECO:0000313" key="2">
    <source>
        <dbReference type="Proteomes" id="UP001597560"/>
    </source>
</evidence>
<dbReference type="EMBL" id="JBHUPA010000007">
    <property type="protein sequence ID" value="MFD2962790.1"/>
    <property type="molecule type" value="Genomic_DNA"/>
</dbReference>
<comment type="caution">
    <text evidence="1">The sequence shown here is derived from an EMBL/GenBank/DDBJ whole genome shotgun (WGS) entry which is preliminary data.</text>
</comment>
<dbReference type="Proteomes" id="UP001597560">
    <property type="component" value="Unassembled WGS sequence"/>
</dbReference>
<organism evidence="1 2">
    <name type="scientific">Olivibacter jilunii</name>
    <dbReference type="NCBI Taxonomy" id="985016"/>
    <lineage>
        <taxon>Bacteria</taxon>
        <taxon>Pseudomonadati</taxon>
        <taxon>Bacteroidota</taxon>
        <taxon>Sphingobacteriia</taxon>
        <taxon>Sphingobacteriales</taxon>
        <taxon>Sphingobacteriaceae</taxon>
        <taxon>Olivibacter</taxon>
    </lineage>
</organism>
<dbReference type="RefSeq" id="WP_377611049.1">
    <property type="nucleotide sequence ID" value="NZ_JBHUPA010000007.1"/>
</dbReference>
<proteinExistence type="predicted"/>
<sequence>MNKAKGLRDLHFHGEKFLTEGKIYEGRVAEEEFETVDDKGTPIFFNIGIDVKLIEE</sequence>
<accession>A0ABW6AZY1</accession>
<reference evidence="2" key="1">
    <citation type="journal article" date="2019" name="Int. J. Syst. Evol. Microbiol.">
        <title>The Global Catalogue of Microorganisms (GCM) 10K type strain sequencing project: providing services to taxonomists for standard genome sequencing and annotation.</title>
        <authorList>
            <consortium name="The Broad Institute Genomics Platform"/>
            <consortium name="The Broad Institute Genome Sequencing Center for Infectious Disease"/>
            <person name="Wu L."/>
            <person name="Ma J."/>
        </authorList>
    </citation>
    <scope>NUCLEOTIDE SEQUENCE [LARGE SCALE GENOMIC DNA]</scope>
    <source>
        <strain evidence="2">KCTC 23098</strain>
    </source>
</reference>
<evidence type="ECO:0000313" key="1">
    <source>
        <dbReference type="EMBL" id="MFD2962790.1"/>
    </source>
</evidence>